<organism evidence="1 2">
    <name type="scientific">Ogataea polymorpha</name>
    <dbReference type="NCBI Taxonomy" id="460523"/>
    <lineage>
        <taxon>Eukaryota</taxon>
        <taxon>Fungi</taxon>
        <taxon>Dikarya</taxon>
        <taxon>Ascomycota</taxon>
        <taxon>Saccharomycotina</taxon>
        <taxon>Pichiomycetes</taxon>
        <taxon>Pichiales</taxon>
        <taxon>Pichiaceae</taxon>
        <taxon>Ogataea</taxon>
    </lineage>
</organism>
<dbReference type="AlphaFoldDB" id="A0A9P8NP94"/>
<accession>A0A9P8NP94</accession>
<dbReference type="Proteomes" id="UP000788993">
    <property type="component" value="Unassembled WGS sequence"/>
</dbReference>
<evidence type="ECO:0000313" key="1">
    <source>
        <dbReference type="EMBL" id="KAH3658793.1"/>
    </source>
</evidence>
<reference evidence="1" key="2">
    <citation type="submission" date="2021-01" db="EMBL/GenBank/DDBJ databases">
        <authorList>
            <person name="Schikora-Tamarit M.A."/>
        </authorList>
    </citation>
    <scope>NUCLEOTIDE SEQUENCE</scope>
    <source>
        <strain evidence="1">NCAIM Y.01608</strain>
    </source>
</reference>
<reference evidence="1" key="1">
    <citation type="journal article" date="2021" name="Open Biol.">
        <title>Shared evolutionary footprints suggest mitochondrial oxidative damage underlies multiple complex I losses in fungi.</title>
        <authorList>
            <person name="Schikora-Tamarit M.A."/>
            <person name="Marcet-Houben M."/>
            <person name="Nosek J."/>
            <person name="Gabaldon T."/>
        </authorList>
    </citation>
    <scope>NUCLEOTIDE SEQUENCE</scope>
    <source>
        <strain evidence="1">NCAIM Y.01608</strain>
    </source>
</reference>
<sequence>MAWKLYAETTDGTEVFLGGCELRVLGKSFHPPTSFFIVVLGGGGGVMDDAKDGCPGCGDFCSFNESSAVLGAYGLAATPAGTEGGTLVEAVVATDPARDAAALYGLNGAAWLFALVWGLTPVPFAGAAGPIVAELVDWYAKTFSMVSSKALKRASAGVLLSSFCCKKKDSSFSNSETQIAETLSNASPAM</sequence>
<comment type="caution">
    <text evidence="1">The sequence shown here is derived from an EMBL/GenBank/DDBJ whole genome shotgun (WGS) entry which is preliminary data.</text>
</comment>
<dbReference type="EMBL" id="JAEUBD010001571">
    <property type="protein sequence ID" value="KAH3658793.1"/>
    <property type="molecule type" value="Genomic_DNA"/>
</dbReference>
<protein>
    <submittedName>
        <fullName evidence="1">Uncharacterized protein</fullName>
    </submittedName>
</protein>
<gene>
    <name evidence="1" type="ORF">OGATHE_006519</name>
</gene>
<keyword evidence="2" id="KW-1185">Reference proteome</keyword>
<proteinExistence type="predicted"/>
<name>A0A9P8NP94_9ASCO</name>
<evidence type="ECO:0000313" key="2">
    <source>
        <dbReference type="Proteomes" id="UP000788993"/>
    </source>
</evidence>